<keyword evidence="1" id="KW-1133">Transmembrane helix</keyword>
<keyword evidence="1" id="KW-0812">Transmembrane</keyword>
<sequence length="132" mass="14948">MTWYFLFVERGGMRRQGTKYDDHHIYIQKNCRTNSSAIDENCFSVAKKKAQWLGAVPLCDFACMIIIIYRFHFRCTPSAEMRGAGVPALCQLPASCGPGIDAWRLPLADFITRKRSFHDCGASVPLPECRTP</sequence>
<keyword evidence="3" id="KW-1185">Reference proteome</keyword>
<comment type="caution">
    <text evidence="2">The sequence shown here is derived from an EMBL/GenBank/DDBJ whole genome shotgun (WGS) entry which is preliminary data.</text>
</comment>
<reference evidence="2 3" key="1">
    <citation type="submission" date="2019-10" db="EMBL/GenBank/DDBJ databases">
        <title>Taxonomy of Antarctic Massilia spp.: description of Massilia rubra sp. nov., Massilia aquatica sp. nov., Massilia mucilaginosa sp. nov., Massilia frigida sp. nov. isolated from streams, lakes and regoliths.</title>
        <authorList>
            <person name="Holochova P."/>
            <person name="Sedlacek I."/>
            <person name="Kralova S."/>
            <person name="Maslanova I."/>
            <person name="Busse H.-J."/>
            <person name="Stankova E."/>
            <person name="Vrbovska V."/>
            <person name="Kovarovic V."/>
            <person name="Bartak M."/>
            <person name="Svec P."/>
            <person name="Pantucek R."/>
        </authorList>
    </citation>
    <scope>NUCLEOTIDE SEQUENCE [LARGE SCALE GENOMIC DNA]</scope>
    <source>
        <strain evidence="2 3">CCM 8695</strain>
    </source>
</reference>
<dbReference type="Proteomes" id="UP000621455">
    <property type="component" value="Unassembled WGS sequence"/>
</dbReference>
<accession>A0ABX0N9M5</accession>
<protein>
    <submittedName>
        <fullName evidence="2">Uncharacterized protein</fullName>
    </submittedName>
</protein>
<proteinExistence type="predicted"/>
<dbReference type="RefSeq" id="WP_167086504.1">
    <property type="nucleotide sequence ID" value="NZ_WHJG01000007.1"/>
</dbReference>
<dbReference type="EMBL" id="WHJG01000007">
    <property type="protein sequence ID" value="NHZ79559.1"/>
    <property type="molecule type" value="Genomic_DNA"/>
</dbReference>
<evidence type="ECO:0000256" key="1">
    <source>
        <dbReference type="SAM" id="Phobius"/>
    </source>
</evidence>
<gene>
    <name evidence="2" type="ORF">F2P44_09745</name>
</gene>
<evidence type="ECO:0000313" key="2">
    <source>
        <dbReference type="EMBL" id="NHZ79559.1"/>
    </source>
</evidence>
<name>A0ABX0N9M5_9BURK</name>
<keyword evidence="1" id="KW-0472">Membrane</keyword>
<organism evidence="2 3">
    <name type="scientific">Massilia frigida</name>
    <dbReference type="NCBI Taxonomy" id="2609281"/>
    <lineage>
        <taxon>Bacteria</taxon>
        <taxon>Pseudomonadati</taxon>
        <taxon>Pseudomonadota</taxon>
        <taxon>Betaproteobacteria</taxon>
        <taxon>Burkholderiales</taxon>
        <taxon>Oxalobacteraceae</taxon>
        <taxon>Telluria group</taxon>
        <taxon>Massilia</taxon>
    </lineage>
</organism>
<feature type="transmembrane region" description="Helical" evidence="1">
    <location>
        <begin position="52"/>
        <end position="72"/>
    </location>
</feature>
<evidence type="ECO:0000313" key="3">
    <source>
        <dbReference type="Proteomes" id="UP000621455"/>
    </source>
</evidence>